<dbReference type="AlphaFoldDB" id="A0A9X2AVB7"/>
<evidence type="ECO:0000313" key="3">
    <source>
        <dbReference type="Proteomes" id="UP001139488"/>
    </source>
</evidence>
<dbReference type="PANTHER" id="PTHR22602">
    <property type="entry name" value="TRANSFERASE CAF17, MITOCHONDRIAL-RELATED"/>
    <property type="match status" value="1"/>
</dbReference>
<feature type="domain" description="tRNA-modifying protein YgfZ-like beta-barrel" evidence="1">
    <location>
        <begin position="237"/>
        <end position="305"/>
    </location>
</feature>
<evidence type="ECO:0000313" key="2">
    <source>
        <dbReference type="EMBL" id="MCJ2376016.1"/>
    </source>
</evidence>
<dbReference type="SUPFAM" id="SSF101790">
    <property type="entry name" value="Aminomethyltransferase beta-barrel domain"/>
    <property type="match status" value="1"/>
</dbReference>
<dbReference type="InterPro" id="IPR048451">
    <property type="entry name" value="YgfZ_barrel"/>
</dbReference>
<accession>A0A9X2AVB7</accession>
<dbReference type="Gene3D" id="3.30.70.1400">
    <property type="entry name" value="Aminomethyltransferase beta-barrel domains"/>
    <property type="match status" value="1"/>
</dbReference>
<dbReference type="EMBL" id="JAJNNZ010000002">
    <property type="protein sequence ID" value="MCJ2376016.1"/>
    <property type="molecule type" value="Genomic_DNA"/>
</dbReference>
<dbReference type="InterPro" id="IPR029043">
    <property type="entry name" value="GcvT/YgfZ_C"/>
</dbReference>
<sequence length="323" mass="36014">MNWQPQLQSLQLTPSTTLPKLTFAPLTSWGAIEVVGEDKKSYLQGQVTCDVVSLEQGDSTLGAHCEAKGKVWSIFRLCHTRRGYAMLQPKSAISAELTEIKKYSVFSKVTIDESSLHVIGVMGDEAQAWIDNHFEGKGSVRQNDDSSAVQIDASRWMLLVADQFITQYIESSEAVVCDEKYWSRYDIEQALPYLAAESQNAHIPQAFNLQALGGISFNKGCYTGQETVARAKYRGINKRMMAIIEGQLSAINTVDEDLELERAVGENWRSAGPILNHFQFDDGHWIANAIIANNLEPDTLLRIKQAPEVQLSITPLPYSLEDE</sequence>
<dbReference type="Pfam" id="PF21130">
    <property type="entry name" value="YgfZ_barrel"/>
    <property type="match status" value="1"/>
</dbReference>
<dbReference type="InterPro" id="IPR045179">
    <property type="entry name" value="YgfZ/GcvT"/>
</dbReference>
<dbReference type="RefSeq" id="WP_244355398.1">
    <property type="nucleotide sequence ID" value="NZ_JAJNNZ010000002.1"/>
</dbReference>
<organism evidence="2 3">
    <name type="scientific">Vibrio gelatinilyticus</name>
    <dbReference type="NCBI Taxonomy" id="2893468"/>
    <lineage>
        <taxon>Bacteria</taxon>
        <taxon>Pseudomonadati</taxon>
        <taxon>Pseudomonadota</taxon>
        <taxon>Gammaproteobacteria</taxon>
        <taxon>Vibrionales</taxon>
        <taxon>Vibrionaceae</taxon>
        <taxon>Vibrio</taxon>
    </lineage>
</organism>
<comment type="caution">
    <text evidence="2">The sequence shown here is derived from an EMBL/GenBank/DDBJ whole genome shotgun (WGS) entry which is preliminary data.</text>
</comment>
<dbReference type="Gene3D" id="3.30.70.1630">
    <property type="match status" value="1"/>
</dbReference>
<name>A0A9X2AVB7_9VIBR</name>
<evidence type="ECO:0000259" key="1">
    <source>
        <dbReference type="Pfam" id="PF21130"/>
    </source>
</evidence>
<dbReference type="SUPFAM" id="SSF103025">
    <property type="entry name" value="Folate-binding domain"/>
    <property type="match status" value="1"/>
</dbReference>
<protein>
    <submittedName>
        <fullName evidence="2">tRNA-modifying protein YgfZ</fullName>
    </submittedName>
</protein>
<dbReference type="NCBIfam" id="TIGR03317">
    <property type="entry name" value="ygfZ_signature"/>
    <property type="match status" value="1"/>
</dbReference>
<dbReference type="GO" id="GO:0016226">
    <property type="term" value="P:iron-sulfur cluster assembly"/>
    <property type="evidence" value="ECO:0007669"/>
    <property type="project" value="TreeGrafter"/>
</dbReference>
<dbReference type="Proteomes" id="UP001139488">
    <property type="component" value="Unassembled WGS sequence"/>
</dbReference>
<dbReference type="Gene3D" id="2.40.30.160">
    <property type="match status" value="1"/>
</dbReference>
<proteinExistence type="predicted"/>
<gene>
    <name evidence="2" type="primary">ygfZ</name>
    <name evidence="2" type="ORF">LNL84_04125</name>
</gene>
<keyword evidence="3" id="KW-1185">Reference proteome</keyword>
<dbReference type="PANTHER" id="PTHR22602:SF0">
    <property type="entry name" value="TRANSFERASE CAF17, MITOCHONDRIAL-RELATED"/>
    <property type="match status" value="1"/>
</dbReference>
<reference evidence="2" key="1">
    <citation type="submission" date="2021-11" db="EMBL/GenBank/DDBJ databases">
        <title>Vibrio ZSDE26 sp. nov. and Vibrio ZSDZ34 sp. nov., isolated from coastal seawater in Qingdao.</title>
        <authorList>
            <person name="Zhang P."/>
        </authorList>
    </citation>
    <scope>NUCLEOTIDE SEQUENCE</scope>
    <source>
        <strain evidence="2">ZSDZ34</strain>
    </source>
</reference>
<dbReference type="NCBIfam" id="NF007110">
    <property type="entry name" value="PRK09559.1"/>
    <property type="match status" value="1"/>
</dbReference>
<dbReference type="InterPro" id="IPR017703">
    <property type="entry name" value="YgfZ/GCV_T_CS"/>
</dbReference>